<gene>
    <name evidence="1" type="ORF">ARMSODRAFT_89528</name>
</gene>
<evidence type="ECO:0000313" key="1">
    <source>
        <dbReference type="EMBL" id="PBK70676.1"/>
    </source>
</evidence>
<dbReference type="AlphaFoldDB" id="A0A2H3C5U7"/>
<keyword evidence="2" id="KW-1185">Reference proteome</keyword>
<name>A0A2H3C5U7_9AGAR</name>
<evidence type="ECO:0000313" key="2">
    <source>
        <dbReference type="Proteomes" id="UP000218334"/>
    </source>
</evidence>
<protein>
    <submittedName>
        <fullName evidence="1">Uncharacterized protein</fullName>
    </submittedName>
</protein>
<dbReference type="Proteomes" id="UP000218334">
    <property type="component" value="Unassembled WGS sequence"/>
</dbReference>
<proteinExistence type="predicted"/>
<organism evidence="1 2">
    <name type="scientific">Armillaria solidipes</name>
    <dbReference type="NCBI Taxonomy" id="1076256"/>
    <lineage>
        <taxon>Eukaryota</taxon>
        <taxon>Fungi</taxon>
        <taxon>Dikarya</taxon>
        <taxon>Basidiomycota</taxon>
        <taxon>Agaricomycotina</taxon>
        <taxon>Agaricomycetes</taxon>
        <taxon>Agaricomycetidae</taxon>
        <taxon>Agaricales</taxon>
        <taxon>Marasmiineae</taxon>
        <taxon>Physalacriaceae</taxon>
        <taxon>Armillaria</taxon>
    </lineage>
</organism>
<dbReference type="EMBL" id="KZ293425">
    <property type="protein sequence ID" value="PBK70676.1"/>
    <property type="molecule type" value="Genomic_DNA"/>
</dbReference>
<reference evidence="2" key="1">
    <citation type="journal article" date="2017" name="Nat. Ecol. Evol.">
        <title>Genome expansion and lineage-specific genetic innovations in the forest pathogenic fungi Armillaria.</title>
        <authorList>
            <person name="Sipos G."/>
            <person name="Prasanna A.N."/>
            <person name="Walter M.C."/>
            <person name="O'Connor E."/>
            <person name="Balint B."/>
            <person name="Krizsan K."/>
            <person name="Kiss B."/>
            <person name="Hess J."/>
            <person name="Varga T."/>
            <person name="Slot J."/>
            <person name="Riley R."/>
            <person name="Boka B."/>
            <person name="Rigling D."/>
            <person name="Barry K."/>
            <person name="Lee J."/>
            <person name="Mihaltcheva S."/>
            <person name="LaButti K."/>
            <person name="Lipzen A."/>
            <person name="Waldron R."/>
            <person name="Moloney N.M."/>
            <person name="Sperisen C."/>
            <person name="Kredics L."/>
            <person name="Vagvoelgyi C."/>
            <person name="Patrignani A."/>
            <person name="Fitzpatrick D."/>
            <person name="Nagy I."/>
            <person name="Doyle S."/>
            <person name="Anderson J.B."/>
            <person name="Grigoriev I.V."/>
            <person name="Gueldener U."/>
            <person name="Muensterkoetter M."/>
            <person name="Nagy L.G."/>
        </authorList>
    </citation>
    <scope>NUCLEOTIDE SEQUENCE [LARGE SCALE GENOMIC DNA]</scope>
    <source>
        <strain evidence="2">28-4</strain>
    </source>
</reference>
<sequence>MSISPFERWQVRAVHIRALSTAADCGAATLADKRIRCLLSMEFDSPEVLLQRGCMRWEPFDIERCAPISASTPFSIHCIVTLKGTSLGTPYPFSHCHSLPKTLPHSRINGSDAFAWSSILPSLSVYTTTSRLRPYLNLMPLYPSTKTHAFQGFDYLEKIRLLNEAEAHRIAEEQYNQDRRQKIAAFQARLTERRRQEEAILGMVGRFLGKGRRCLSF</sequence>
<accession>A0A2H3C5U7</accession>